<dbReference type="InterPro" id="IPR036291">
    <property type="entry name" value="NAD(P)-bd_dom_sf"/>
</dbReference>
<evidence type="ECO:0000313" key="10">
    <source>
        <dbReference type="EMBL" id="GKV33451.1"/>
    </source>
</evidence>
<name>A0AAV5L878_9ROSI</name>
<dbReference type="PANTHER" id="PTHR43148">
    <property type="entry name" value="GLYCERALDEHYDE-3-PHOSPHATE DEHYDROGENASE 2"/>
    <property type="match status" value="1"/>
</dbReference>
<dbReference type="GO" id="GO:0016620">
    <property type="term" value="F:oxidoreductase activity, acting on the aldehyde or oxo group of donors, NAD or NADP as acceptor"/>
    <property type="evidence" value="ECO:0007669"/>
    <property type="project" value="InterPro"/>
</dbReference>
<evidence type="ECO:0000313" key="11">
    <source>
        <dbReference type="Proteomes" id="UP001054252"/>
    </source>
</evidence>
<proteinExistence type="inferred from homology"/>
<comment type="catalytic activity">
    <reaction evidence="1">
        <text>Hydrolysis of (1-&gt;3)-beta-D-glucosidic linkages in (1-&gt;3)-beta-D-glucans.</text>
        <dbReference type="EC" id="3.2.1.39"/>
    </reaction>
</comment>
<dbReference type="Proteomes" id="UP001054252">
    <property type="component" value="Unassembled WGS sequence"/>
</dbReference>
<dbReference type="FunFam" id="3.40.50.720:FF:000001">
    <property type="entry name" value="Glyceraldehyde-3-phosphate dehydrogenase"/>
    <property type="match status" value="1"/>
</dbReference>
<evidence type="ECO:0000256" key="6">
    <source>
        <dbReference type="ARBA" id="ARBA00023002"/>
    </source>
</evidence>
<evidence type="ECO:0000256" key="5">
    <source>
        <dbReference type="ARBA" id="ARBA00022801"/>
    </source>
</evidence>
<dbReference type="SUPFAM" id="SSF51445">
    <property type="entry name" value="(Trans)glycosidases"/>
    <property type="match status" value="1"/>
</dbReference>
<dbReference type="Gene3D" id="3.20.20.80">
    <property type="entry name" value="Glycosidases"/>
    <property type="match status" value="1"/>
</dbReference>
<evidence type="ECO:0000256" key="4">
    <source>
        <dbReference type="ARBA" id="ARBA00012780"/>
    </source>
</evidence>
<comment type="similarity">
    <text evidence="3 8">Belongs to the glycosyl hydrolase 17 family.</text>
</comment>
<keyword evidence="5" id="KW-0378">Hydrolase</keyword>
<comment type="caution">
    <text evidence="10">The sequence shown here is derived from an EMBL/GenBank/DDBJ whole genome shotgun (WGS) entry which is preliminary data.</text>
</comment>
<evidence type="ECO:0000256" key="8">
    <source>
        <dbReference type="RuleBase" id="RU004335"/>
    </source>
</evidence>
<accession>A0AAV5L878</accession>
<dbReference type="SUPFAM" id="SSF51735">
    <property type="entry name" value="NAD(P)-binding Rossmann-fold domains"/>
    <property type="match status" value="1"/>
</dbReference>
<dbReference type="GO" id="GO:0051287">
    <property type="term" value="F:NAD binding"/>
    <property type="evidence" value="ECO:0007669"/>
    <property type="project" value="InterPro"/>
</dbReference>
<dbReference type="InterPro" id="IPR017853">
    <property type="entry name" value="GH"/>
</dbReference>
<dbReference type="EMBL" id="BPVZ01000100">
    <property type="protein sequence ID" value="GKV33451.1"/>
    <property type="molecule type" value="Genomic_DNA"/>
</dbReference>
<dbReference type="Gene3D" id="3.40.50.720">
    <property type="entry name" value="NAD(P)-binding Rossmann-like Domain"/>
    <property type="match status" value="1"/>
</dbReference>
<dbReference type="SMART" id="SM00846">
    <property type="entry name" value="Gp_dh_N"/>
    <property type="match status" value="1"/>
</dbReference>
<keyword evidence="11" id="KW-1185">Reference proteome</keyword>
<evidence type="ECO:0000256" key="1">
    <source>
        <dbReference type="ARBA" id="ARBA00000382"/>
    </source>
</evidence>
<dbReference type="InterPro" id="IPR020828">
    <property type="entry name" value="GlycerAld_3-P_DH_NAD(P)-bd"/>
</dbReference>
<dbReference type="GO" id="GO:0005975">
    <property type="term" value="P:carbohydrate metabolic process"/>
    <property type="evidence" value="ECO:0007669"/>
    <property type="project" value="InterPro"/>
</dbReference>
<dbReference type="Pfam" id="PF00044">
    <property type="entry name" value="Gp_dh_N"/>
    <property type="match status" value="1"/>
</dbReference>
<reference evidence="10 11" key="1">
    <citation type="journal article" date="2021" name="Commun. Biol.">
        <title>The genome of Shorea leprosula (Dipterocarpaceae) highlights the ecological relevance of drought in aseasonal tropical rainforests.</title>
        <authorList>
            <person name="Ng K.K.S."/>
            <person name="Kobayashi M.J."/>
            <person name="Fawcett J.A."/>
            <person name="Hatakeyama M."/>
            <person name="Paape T."/>
            <person name="Ng C.H."/>
            <person name="Ang C.C."/>
            <person name="Tnah L.H."/>
            <person name="Lee C.T."/>
            <person name="Nishiyama T."/>
            <person name="Sese J."/>
            <person name="O'Brien M.J."/>
            <person name="Copetti D."/>
            <person name="Mohd Noor M.I."/>
            <person name="Ong R.C."/>
            <person name="Putra M."/>
            <person name="Sireger I.Z."/>
            <person name="Indrioko S."/>
            <person name="Kosugi Y."/>
            <person name="Izuno A."/>
            <person name="Isagi Y."/>
            <person name="Lee S.L."/>
            <person name="Shimizu K.K."/>
        </authorList>
    </citation>
    <scope>NUCLEOTIDE SEQUENCE [LARGE SCALE GENOMIC DNA]</scope>
    <source>
        <strain evidence="10">214</strain>
    </source>
</reference>
<evidence type="ECO:0000256" key="7">
    <source>
        <dbReference type="ARBA" id="ARBA00023295"/>
    </source>
</evidence>
<evidence type="ECO:0000256" key="3">
    <source>
        <dbReference type="ARBA" id="ARBA00008773"/>
    </source>
</evidence>
<dbReference type="Pfam" id="PF00332">
    <property type="entry name" value="Glyco_hydro_17"/>
    <property type="match status" value="1"/>
</dbReference>
<keyword evidence="7" id="KW-0326">Glycosidase</keyword>
<comment type="similarity">
    <text evidence="2">Belongs to the glyceraldehyde-3-phosphate dehydrogenase family.</text>
</comment>
<dbReference type="InterPro" id="IPR020831">
    <property type="entry name" value="GlycerAld/Erythrose_P_DH"/>
</dbReference>
<dbReference type="InterPro" id="IPR000490">
    <property type="entry name" value="Glyco_hydro_17"/>
</dbReference>
<sequence>MVAVEDQHVANFSADVSVVDEWLATRGVPFIPATSTIAVDLEYALLGNATSIHDPKGYIYNNVLDAQIEAIRSTMNAMKFGNQTIEITVSESGWPSKGAPGDAAAPPDNAKKYKTRGWKWLCFPVSCVTYATNAKGTSFSEVVAAQLTPKVVAAQLTPKTVASTPIRRETVAKLKVAINGFGRIGRNFLRCWHGLKDSPLDVVVVNDSGGVKNASPLLKFDSMLGTFKPEVKFVDYTTISVDGKPIKVVSNRDPLKFPWADLGIDIVIAGRGVFVDGRGAGKHIQAGAKKVTSLLQQKAQTFQLMLLESTKVTTLTRSQIS</sequence>
<evidence type="ECO:0000259" key="9">
    <source>
        <dbReference type="SMART" id="SM00846"/>
    </source>
</evidence>
<gene>
    <name evidence="10" type="ORF">SLEP1_g41968</name>
</gene>
<dbReference type="GO" id="GO:0042973">
    <property type="term" value="F:glucan endo-1,3-beta-D-glucosidase activity"/>
    <property type="evidence" value="ECO:0007669"/>
    <property type="project" value="UniProtKB-EC"/>
</dbReference>
<protein>
    <recommendedName>
        <fullName evidence="4">glucan endo-1,3-beta-D-glucosidase</fullName>
        <ecNumber evidence="4">3.2.1.39</ecNumber>
    </recommendedName>
</protein>
<evidence type="ECO:0000256" key="2">
    <source>
        <dbReference type="ARBA" id="ARBA00007406"/>
    </source>
</evidence>
<feature type="domain" description="Glyceraldehyde 3-phosphate dehydrogenase NAD(P) binding" evidence="9">
    <location>
        <begin position="174"/>
        <end position="294"/>
    </location>
</feature>
<organism evidence="10 11">
    <name type="scientific">Rubroshorea leprosula</name>
    <dbReference type="NCBI Taxonomy" id="152421"/>
    <lineage>
        <taxon>Eukaryota</taxon>
        <taxon>Viridiplantae</taxon>
        <taxon>Streptophyta</taxon>
        <taxon>Embryophyta</taxon>
        <taxon>Tracheophyta</taxon>
        <taxon>Spermatophyta</taxon>
        <taxon>Magnoliopsida</taxon>
        <taxon>eudicotyledons</taxon>
        <taxon>Gunneridae</taxon>
        <taxon>Pentapetalae</taxon>
        <taxon>rosids</taxon>
        <taxon>malvids</taxon>
        <taxon>Malvales</taxon>
        <taxon>Dipterocarpaceae</taxon>
        <taxon>Rubroshorea</taxon>
    </lineage>
</organism>
<dbReference type="CDD" id="cd05214">
    <property type="entry name" value="GAPDH_I_N"/>
    <property type="match status" value="1"/>
</dbReference>
<keyword evidence="6" id="KW-0560">Oxidoreductase</keyword>
<dbReference type="AlphaFoldDB" id="A0AAV5L878"/>
<dbReference type="EC" id="3.2.1.39" evidence="4"/>